<keyword evidence="2" id="KW-1185">Reference proteome</keyword>
<evidence type="ECO:0000313" key="2">
    <source>
        <dbReference type="Proteomes" id="UP001320706"/>
    </source>
</evidence>
<evidence type="ECO:0000313" key="1">
    <source>
        <dbReference type="EMBL" id="KAK8211431.1"/>
    </source>
</evidence>
<organism evidence="1 2">
    <name type="scientific">Zalaria obscura</name>
    <dbReference type="NCBI Taxonomy" id="2024903"/>
    <lineage>
        <taxon>Eukaryota</taxon>
        <taxon>Fungi</taxon>
        <taxon>Dikarya</taxon>
        <taxon>Ascomycota</taxon>
        <taxon>Pezizomycotina</taxon>
        <taxon>Dothideomycetes</taxon>
        <taxon>Dothideomycetidae</taxon>
        <taxon>Dothideales</taxon>
        <taxon>Zalariaceae</taxon>
        <taxon>Zalaria</taxon>
    </lineage>
</organism>
<comment type="caution">
    <text evidence="1">The sequence shown here is derived from an EMBL/GenBank/DDBJ whole genome shotgun (WGS) entry which is preliminary data.</text>
</comment>
<dbReference type="EMBL" id="JAMKPW020000014">
    <property type="protein sequence ID" value="KAK8211431.1"/>
    <property type="molecule type" value="Genomic_DNA"/>
</dbReference>
<protein>
    <submittedName>
        <fullName evidence="1">Uncharacterized protein</fullName>
    </submittedName>
</protein>
<accession>A0ACC3SF06</accession>
<proteinExistence type="predicted"/>
<dbReference type="Proteomes" id="UP001320706">
    <property type="component" value="Unassembled WGS sequence"/>
</dbReference>
<gene>
    <name evidence="1" type="ORF">M8818_003398</name>
</gene>
<reference evidence="1" key="1">
    <citation type="submission" date="2024-02" db="EMBL/GenBank/DDBJ databases">
        <title>Metagenome Assembled Genome of Zalaria obscura JY119.</title>
        <authorList>
            <person name="Vighnesh L."/>
            <person name="Jagadeeshwari U."/>
            <person name="Venkata Ramana C."/>
            <person name="Sasikala C."/>
        </authorList>
    </citation>
    <scope>NUCLEOTIDE SEQUENCE</scope>
    <source>
        <strain evidence="1">JY119</strain>
    </source>
</reference>
<name>A0ACC3SF06_9PEZI</name>
<sequence>MRIAYRYRPSLDNTSTDKQLPVTDHAACNHIETSFAILCAVKHCRIRLPVRLGPEDQGTSEQPDDHHHSVERESLVLRLQGHSTISKSLVIGCRWLQRRRHDEDTNQRAVGRHHPAFVSTRIRRDINCNMGSYKRAVILDP</sequence>